<dbReference type="EMBL" id="JAUYZG010000023">
    <property type="protein sequence ID" value="KAK2870748.1"/>
    <property type="molecule type" value="Genomic_DNA"/>
</dbReference>
<feature type="transmembrane region" description="Helical" evidence="5">
    <location>
        <begin position="75"/>
        <end position="96"/>
    </location>
</feature>
<dbReference type="GO" id="GO:0032259">
    <property type="term" value="P:methylation"/>
    <property type="evidence" value="ECO:0007669"/>
    <property type="project" value="UniProtKB-KW"/>
</dbReference>
<gene>
    <name evidence="6" type="ORF">Q8A67_023275</name>
</gene>
<protein>
    <submittedName>
        <fullName evidence="6">Uncharacterized protein</fullName>
    </submittedName>
</protein>
<sequence>MVRSRCRAHVWFVWLPCSRSFDIRHRHVSGVFRWIVAAARPLLAAPVMEDCIEVILEEHSSRCFSHQQPSPNVTLLIGSAFAGVYGLWATFCMPGLRVPFRLKVPFLPSTKEQTLNVIKLLEGRKGRLADLGSGDGRLVFAASSMGFQCTGFEINSILLAYSRSKAWWHGVPHTDIHFVKQDFWKTDLSKYRNVTVFLAPAVMGVLEEKLLKELPEDARVIVCRFPFPHWPHSCTAGSGLDQVWAYDVHTAREPSRTSPHPSQA</sequence>
<evidence type="ECO:0000313" key="6">
    <source>
        <dbReference type="EMBL" id="KAK2870748.1"/>
    </source>
</evidence>
<dbReference type="GO" id="GO:1905706">
    <property type="term" value="P:regulation of mitochondrial ATP synthesis coupled proton transport"/>
    <property type="evidence" value="ECO:0007669"/>
    <property type="project" value="TreeGrafter"/>
</dbReference>
<dbReference type="InterPro" id="IPR026170">
    <property type="entry name" value="FAM173A/B"/>
</dbReference>
<dbReference type="PANTHER" id="PTHR13610:SF18">
    <property type="entry name" value="SI:DKEY-190G11.3"/>
    <property type="match status" value="1"/>
</dbReference>
<keyword evidence="3" id="KW-0808">Transferase</keyword>
<keyword evidence="4" id="KW-0949">S-adenosyl-L-methionine</keyword>
<organism evidence="6 7">
    <name type="scientific">Cirrhinus molitorella</name>
    <name type="common">mud carp</name>
    <dbReference type="NCBI Taxonomy" id="172907"/>
    <lineage>
        <taxon>Eukaryota</taxon>
        <taxon>Metazoa</taxon>
        <taxon>Chordata</taxon>
        <taxon>Craniata</taxon>
        <taxon>Vertebrata</taxon>
        <taxon>Euteleostomi</taxon>
        <taxon>Actinopterygii</taxon>
        <taxon>Neopterygii</taxon>
        <taxon>Teleostei</taxon>
        <taxon>Ostariophysi</taxon>
        <taxon>Cypriniformes</taxon>
        <taxon>Cyprinidae</taxon>
        <taxon>Labeoninae</taxon>
        <taxon>Labeonini</taxon>
        <taxon>Cirrhinus</taxon>
    </lineage>
</organism>
<evidence type="ECO:0000256" key="5">
    <source>
        <dbReference type="SAM" id="Phobius"/>
    </source>
</evidence>
<evidence type="ECO:0000256" key="2">
    <source>
        <dbReference type="ARBA" id="ARBA00022603"/>
    </source>
</evidence>
<name>A0AA88P5S3_9TELE</name>
<evidence type="ECO:0000256" key="4">
    <source>
        <dbReference type="ARBA" id="ARBA00022691"/>
    </source>
</evidence>
<dbReference type="SUPFAM" id="SSF53335">
    <property type="entry name" value="S-adenosyl-L-methionine-dependent methyltransferases"/>
    <property type="match status" value="1"/>
</dbReference>
<dbReference type="GO" id="GO:0016279">
    <property type="term" value="F:protein-lysine N-methyltransferase activity"/>
    <property type="evidence" value="ECO:0007669"/>
    <property type="project" value="InterPro"/>
</dbReference>
<keyword evidence="2" id="KW-0489">Methyltransferase</keyword>
<comment type="caution">
    <text evidence="6">The sequence shown here is derived from an EMBL/GenBank/DDBJ whole genome shotgun (WGS) entry which is preliminary data.</text>
</comment>
<dbReference type="Proteomes" id="UP001187343">
    <property type="component" value="Unassembled WGS sequence"/>
</dbReference>
<keyword evidence="5" id="KW-0812">Transmembrane</keyword>
<dbReference type="PANTHER" id="PTHR13610">
    <property type="entry name" value="METHYLTRANSFERASE DOMAIN-CONTAINING PROTEIN"/>
    <property type="match status" value="1"/>
</dbReference>
<keyword evidence="5" id="KW-1133">Transmembrane helix</keyword>
<keyword evidence="5" id="KW-0472">Membrane</keyword>
<evidence type="ECO:0000313" key="7">
    <source>
        <dbReference type="Proteomes" id="UP001187343"/>
    </source>
</evidence>
<dbReference type="GO" id="GO:0005739">
    <property type="term" value="C:mitochondrion"/>
    <property type="evidence" value="ECO:0007669"/>
    <property type="project" value="TreeGrafter"/>
</dbReference>
<dbReference type="Gene3D" id="3.40.50.150">
    <property type="entry name" value="Vaccinia Virus protein VP39"/>
    <property type="match status" value="1"/>
</dbReference>
<evidence type="ECO:0000256" key="3">
    <source>
        <dbReference type="ARBA" id="ARBA00022679"/>
    </source>
</evidence>
<comment type="similarity">
    <text evidence="1">Belongs to the ANT/ATPSC lysine N-methyltransferase family.</text>
</comment>
<keyword evidence="7" id="KW-1185">Reference proteome</keyword>
<reference evidence="6" key="1">
    <citation type="submission" date="2023-08" db="EMBL/GenBank/DDBJ databases">
        <title>Chromosome-level Genome Assembly of mud carp (Cirrhinus molitorella).</title>
        <authorList>
            <person name="Liu H."/>
        </authorList>
    </citation>
    <scope>NUCLEOTIDE SEQUENCE</scope>
    <source>
        <strain evidence="6">Prfri</strain>
        <tissue evidence="6">Muscle</tissue>
    </source>
</reference>
<dbReference type="CDD" id="cd02440">
    <property type="entry name" value="AdoMet_MTases"/>
    <property type="match status" value="1"/>
</dbReference>
<proteinExistence type="inferred from homology"/>
<dbReference type="InterPro" id="IPR029063">
    <property type="entry name" value="SAM-dependent_MTases_sf"/>
</dbReference>
<evidence type="ECO:0000256" key="1">
    <source>
        <dbReference type="ARBA" id="ARBA00010633"/>
    </source>
</evidence>
<dbReference type="AlphaFoldDB" id="A0AA88P5S3"/>
<accession>A0AA88P5S3</accession>